<evidence type="ECO:0000313" key="3">
    <source>
        <dbReference type="Proteomes" id="UP000054820"/>
    </source>
</evidence>
<proteinExistence type="predicted"/>
<reference evidence="2 4" key="2">
    <citation type="submission" date="2018-06" db="EMBL/GenBank/DDBJ databases">
        <authorList>
            <consortium name="Pathogen Informatics"/>
            <person name="Doyle S."/>
        </authorList>
    </citation>
    <scope>NUCLEOTIDE SEQUENCE [LARGE SCALE GENOMIC DNA]</scope>
    <source>
        <strain evidence="2 4">NCTC11991</strain>
    </source>
</reference>
<name>A0A378L8Z7_9GAMM</name>
<accession>A0A378L8Z7</accession>
<dbReference type="Gene3D" id="3.40.50.11550">
    <property type="match status" value="1"/>
</dbReference>
<protein>
    <submittedName>
        <fullName evidence="2">Uncharacterized protein</fullName>
    </submittedName>
</protein>
<gene>
    <name evidence="1" type="ORF">Lstg_0246</name>
    <name evidence="2" type="ORF">NCTC11991_01900</name>
</gene>
<dbReference type="EMBL" id="UGOY01000001">
    <property type="protein sequence ID" value="STY23293.1"/>
    <property type="molecule type" value="Genomic_DNA"/>
</dbReference>
<dbReference type="AlphaFoldDB" id="A0A378L8Z7"/>
<dbReference type="RefSeq" id="WP_058475837.1">
    <property type="nucleotide sequence ID" value="NZ_CAAAIO010000002.1"/>
</dbReference>
<dbReference type="OrthoDB" id="5647152at2"/>
<evidence type="ECO:0000313" key="1">
    <source>
        <dbReference type="EMBL" id="KTD81019.1"/>
    </source>
</evidence>
<sequence>MSICILKGTNSESISEIDYPIIKQCYQEFIDALVKKGFLLEHIKIYFDDEKRQIHFDYYPDELDVLITYTNFDDDKLQLHITQQPFASSWYGNRYVLWHNKSAEEYVSEIKSLVQLSIDLSQQTNHPHTCWNFSHASHSYLSVPQRKEALKKSFSELKNKNSFPLGIYLCEIHHHKFPKKFLTENLEYFKQLGVKTLFFEFLFYDRHQKLLDEYFNSPSQELPTELAAYLHFKDVASNCGFSGYTDIVKAAKKAGIRVVALDTYPAILSYIKSFKIKYLDGDERFRIHSFNGNAAKIIEKESGGEPYLSFLGFDHGYISGNTRYKNIKSVAELLPNTCSVFLTDNQITYKNFYAPFFSHDKPLVFNYSRYDEAGANIIESNWNVLDCKL</sequence>
<organism evidence="2 4">
    <name type="scientific">Legionella steigerwaltii</name>
    <dbReference type="NCBI Taxonomy" id="460"/>
    <lineage>
        <taxon>Bacteria</taxon>
        <taxon>Pseudomonadati</taxon>
        <taxon>Pseudomonadota</taxon>
        <taxon>Gammaproteobacteria</taxon>
        <taxon>Legionellales</taxon>
        <taxon>Legionellaceae</taxon>
        <taxon>Legionella</taxon>
    </lineage>
</organism>
<evidence type="ECO:0000313" key="4">
    <source>
        <dbReference type="Proteomes" id="UP000255110"/>
    </source>
</evidence>
<dbReference type="Proteomes" id="UP000255110">
    <property type="component" value="Unassembled WGS sequence"/>
</dbReference>
<evidence type="ECO:0000313" key="2">
    <source>
        <dbReference type="EMBL" id="STY23293.1"/>
    </source>
</evidence>
<reference evidence="1 3" key="1">
    <citation type="submission" date="2015-11" db="EMBL/GenBank/DDBJ databases">
        <title>Genomic analysis of 38 Legionella species identifies large and diverse effector repertoires.</title>
        <authorList>
            <person name="Burstein D."/>
            <person name="Amaro F."/>
            <person name="Zusman T."/>
            <person name="Lifshitz Z."/>
            <person name="Cohen O."/>
            <person name="Gilbert J.A."/>
            <person name="Pupko T."/>
            <person name="Shuman H.A."/>
            <person name="Segal G."/>
        </authorList>
    </citation>
    <scope>NUCLEOTIDE SEQUENCE [LARGE SCALE GENOMIC DNA]</scope>
    <source>
        <strain evidence="1 3">SC-18-C9</strain>
    </source>
</reference>
<dbReference type="STRING" id="460.Lstg_0246"/>
<keyword evidence="3" id="KW-1185">Reference proteome</keyword>
<dbReference type="EMBL" id="LNYZ01000001">
    <property type="protein sequence ID" value="KTD81019.1"/>
    <property type="molecule type" value="Genomic_DNA"/>
</dbReference>
<dbReference type="SUPFAM" id="SSF159501">
    <property type="entry name" value="EreA/ChaN-like"/>
    <property type="match status" value="1"/>
</dbReference>
<dbReference type="Proteomes" id="UP000054820">
    <property type="component" value="Unassembled WGS sequence"/>
</dbReference>